<dbReference type="EMBL" id="JACIFZ010000014">
    <property type="protein sequence ID" value="MBB4225744.1"/>
    <property type="molecule type" value="Genomic_DNA"/>
</dbReference>
<dbReference type="AlphaFoldDB" id="A0A840FZR3"/>
<dbReference type="RefSeq" id="WP_184642478.1">
    <property type="nucleotide sequence ID" value="NZ_JACIFZ010000014.1"/>
</dbReference>
<reference evidence="1 2" key="1">
    <citation type="submission" date="2020-08" db="EMBL/GenBank/DDBJ databases">
        <title>Genomic Encyclopedia of Type Strains, Phase IV (KMG-V): Genome sequencing to study the core and pangenomes of soil and plant-associated prokaryotes.</title>
        <authorList>
            <person name="Whitman W."/>
        </authorList>
    </citation>
    <scope>NUCLEOTIDE SEQUENCE [LARGE SCALE GENOMIC DNA]</scope>
    <source>
        <strain evidence="1 2">34/80</strain>
    </source>
</reference>
<name>A0A840FZR3_9BURK</name>
<gene>
    <name evidence="1" type="ORF">GGD71_006557</name>
</gene>
<evidence type="ECO:0000313" key="2">
    <source>
        <dbReference type="Proteomes" id="UP000524450"/>
    </source>
</evidence>
<comment type="caution">
    <text evidence="1">The sequence shown here is derived from an EMBL/GenBank/DDBJ whole genome shotgun (WGS) entry which is preliminary data.</text>
</comment>
<sequence>MPMDFLRSIEEASFPLAIHDEADVQRAAVLVAAKLIDANLPGPDDDAGRSGVILRITPLGRAELARLRQPRA</sequence>
<evidence type="ECO:0000313" key="1">
    <source>
        <dbReference type="EMBL" id="MBB4225744.1"/>
    </source>
</evidence>
<protein>
    <submittedName>
        <fullName evidence="1">Uncharacterized protein</fullName>
    </submittedName>
</protein>
<organism evidence="1 2">
    <name type="scientific">Variovorax guangxiensis</name>
    <dbReference type="NCBI Taxonomy" id="1775474"/>
    <lineage>
        <taxon>Bacteria</taxon>
        <taxon>Pseudomonadati</taxon>
        <taxon>Pseudomonadota</taxon>
        <taxon>Betaproteobacteria</taxon>
        <taxon>Burkholderiales</taxon>
        <taxon>Comamonadaceae</taxon>
        <taxon>Variovorax</taxon>
    </lineage>
</organism>
<accession>A0A840FZR3</accession>
<proteinExistence type="predicted"/>
<dbReference type="Proteomes" id="UP000524450">
    <property type="component" value="Unassembled WGS sequence"/>
</dbReference>